<reference evidence="1 2" key="1">
    <citation type="submission" date="2017-06" db="EMBL/GenBank/DDBJ databases">
        <authorList>
            <person name="Kim H.J."/>
            <person name="Triplett B.A."/>
        </authorList>
    </citation>
    <scope>NUCLEOTIDE SEQUENCE [LARGE SCALE GENOMIC DNA]</scope>
    <source>
        <strain evidence="1 2">SCA</strain>
    </source>
</reference>
<sequence>MYSCFCRVSLIIMGCNKVEYNVTILRYEPTKTMVGNYEVEQILTIKIFHRVGVVNKSEIVEELFSNNEALDTIKEYKNQIKETYSNEIFNHIGFEHSSKIEDNSYTSTVVHNYNKVNMKELTKADNIFMYLADTLNENYEVTYEQLIKLYKDLGFVIEEIPKIN</sequence>
<dbReference type="AlphaFoldDB" id="A0A239KWS6"/>
<dbReference type="Gene3D" id="3.30.1830.10">
    <property type="entry name" value="YehR-like"/>
    <property type="match status" value="1"/>
</dbReference>
<evidence type="ECO:0000313" key="2">
    <source>
        <dbReference type="Proteomes" id="UP000198304"/>
    </source>
</evidence>
<dbReference type="Proteomes" id="UP000198304">
    <property type="component" value="Unassembled WGS sequence"/>
</dbReference>
<organism evidence="1 2">
    <name type="scientific">Anaerovirgula multivorans</name>
    <dbReference type="NCBI Taxonomy" id="312168"/>
    <lineage>
        <taxon>Bacteria</taxon>
        <taxon>Bacillati</taxon>
        <taxon>Bacillota</taxon>
        <taxon>Clostridia</taxon>
        <taxon>Peptostreptococcales</taxon>
        <taxon>Natronincolaceae</taxon>
        <taxon>Anaerovirgula</taxon>
    </lineage>
</organism>
<dbReference type="SUPFAM" id="SSF160704">
    <property type="entry name" value="YehR-like"/>
    <property type="match status" value="1"/>
</dbReference>
<dbReference type="RefSeq" id="WP_089285498.1">
    <property type="nucleotide sequence ID" value="NZ_FZOJ01000057.1"/>
</dbReference>
<proteinExistence type="predicted"/>
<keyword evidence="2" id="KW-1185">Reference proteome</keyword>
<name>A0A239KWS6_9FIRM</name>
<dbReference type="InterPro" id="IPR036699">
    <property type="entry name" value="YehR-like_sf"/>
</dbReference>
<gene>
    <name evidence="1" type="ORF">SAMN05446037_10571</name>
</gene>
<evidence type="ECO:0000313" key="1">
    <source>
        <dbReference type="EMBL" id="SNT22681.1"/>
    </source>
</evidence>
<accession>A0A239KWS6</accession>
<dbReference type="EMBL" id="FZOJ01000057">
    <property type="protein sequence ID" value="SNT22681.1"/>
    <property type="molecule type" value="Genomic_DNA"/>
</dbReference>
<protein>
    <submittedName>
        <fullName evidence="1">Uncharacterized protein</fullName>
    </submittedName>
</protein>